<organism evidence="1 2">
    <name type="scientific">Halobacillus alkaliphilus</name>
    <dbReference type="NCBI Taxonomy" id="396056"/>
    <lineage>
        <taxon>Bacteria</taxon>
        <taxon>Bacillati</taxon>
        <taxon>Bacillota</taxon>
        <taxon>Bacilli</taxon>
        <taxon>Bacillales</taxon>
        <taxon>Bacillaceae</taxon>
        <taxon>Halobacillus</taxon>
    </lineage>
</organism>
<keyword evidence="2" id="KW-1185">Reference proteome</keyword>
<dbReference type="RefSeq" id="WP_089751679.1">
    <property type="nucleotide sequence ID" value="NZ_FOOG01000012.1"/>
</dbReference>
<dbReference type="OrthoDB" id="2968940at2"/>
<name>A0A1I2M925_9BACI</name>
<dbReference type="EMBL" id="FOOG01000012">
    <property type="protein sequence ID" value="SFF88004.1"/>
    <property type="molecule type" value="Genomic_DNA"/>
</dbReference>
<dbReference type="AlphaFoldDB" id="A0A1I2M925"/>
<sequence>MSRKKYTYDKDMVLDLVSNSKKKYTEIAKETNCPYSTVIYYGRKIRGQPRRVDVPINSIELNPNPNRTPKETIKLNEDPDIFWIEEQDVFINEAEVQVSHMIRSAKILGIKKLHITVRK</sequence>
<protein>
    <submittedName>
        <fullName evidence="1">Uncharacterized protein</fullName>
    </submittedName>
</protein>
<proteinExistence type="predicted"/>
<dbReference type="Proteomes" id="UP000198897">
    <property type="component" value="Unassembled WGS sequence"/>
</dbReference>
<gene>
    <name evidence="1" type="ORF">SAMN05216353_11210</name>
</gene>
<accession>A0A1I2M925</accession>
<reference evidence="2" key="1">
    <citation type="submission" date="2016-10" db="EMBL/GenBank/DDBJ databases">
        <authorList>
            <person name="Varghese N."/>
            <person name="Submissions S."/>
        </authorList>
    </citation>
    <scope>NUCLEOTIDE SEQUENCE [LARGE SCALE GENOMIC DNA]</scope>
    <source>
        <strain evidence="2">FP5</strain>
    </source>
</reference>
<evidence type="ECO:0000313" key="1">
    <source>
        <dbReference type="EMBL" id="SFF88004.1"/>
    </source>
</evidence>
<evidence type="ECO:0000313" key="2">
    <source>
        <dbReference type="Proteomes" id="UP000198897"/>
    </source>
</evidence>